<dbReference type="OrthoDB" id="3210262at2759"/>
<sequence length="198" mass="20463">MKISIAAILATSILHPVALAVLTAKDVVTNVGIVTTVSGNINDVLGTLSPKTTGPDVANMGQKLVGQFNVIITNLGADITAMQATPPFTAQADCDLIVAALTGFVNIHQALLATVIGKRSIFSQFGATAPIAAVLRTLEATIDSFAFAMIDLIPCGASSVTNDKNGLDTSVGKSITLYEHPCIPSILYPTVMPVCLVN</sequence>
<name>A0A8H6YZW6_9AGAR</name>
<evidence type="ECO:0000313" key="2">
    <source>
        <dbReference type="EMBL" id="KAF7369593.1"/>
    </source>
</evidence>
<evidence type="ECO:0000313" key="3">
    <source>
        <dbReference type="Proteomes" id="UP000620124"/>
    </source>
</evidence>
<keyword evidence="1" id="KW-0732">Signal</keyword>
<organism evidence="2 3">
    <name type="scientific">Mycena venus</name>
    <dbReference type="NCBI Taxonomy" id="2733690"/>
    <lineage>
        <taxon>Eukaryota</taxon>
        <taxon>Fungi</taxon>
        <taxon>Dikarya</taxon>
        <taxon>Basidiomycota</taxon>
        <taxon>Agaricomycotina</taxon>
        <taxon>Agaricomycetes</taxon>
        <taxon>Agaricomycetidae</taxon>
        <taxon>Agaricales</taxon>
        <taxon>Marasmiineae</taxon>
        <taxon>Mycenaceae</taxon>
        <taxon>Mycena</taxon>
    </lineage>
</organism>
<accession>A0A8H6YZW6</accession>
<dbReference type="EMBL" id="JACAZI010000002">
    <property type="protein sequence ID" value="KAF7369593.1"/>
    <property type="molecule type" value="Genomic_DNA"/>
</dbReference>
<comment type="caution">
    <text evidence="2">The sequence shown here is derived from an EMBL/GenBank/DDBJ whole genome shotgun (WGS) entry which is preliminary data.</text>
</comment>
<gene>
    <name evidence="2" type="ORF">MVEN_00290000</name>
</gene>
<feature type="signal peptide" evidence="1">
    <location>
        <begin position="1"/>
        <end position="20"/>
    </location>
</feature>
<reference evidence="2" key="1">
    <citation type="submission" date="2020-05" db="EMBL/GenBank/DDBJ databases">
        <title>Mycena genomes resolve the evolution of fungal bioluminescence.</title>
        <authorList>
            <person name="Tsai I.J."/>
        </authorList>
    </citation>
    <scope>NUCLEOTIDE SEQUENCE</scope>
    <source>
        <strain evidence="2">CCC161011</strain>
    </source>
</reference>
<protein>
    <submittedName>
        <fullName evidence="2">Uncharacterized protein</fullName>
    </submittedName>
</protein>
<proteinExistence type="predicted"/>
<dbReference type="Proteomes" id="UP000620124">
    <property type="component" value="Unassembled WGS sequence"/>
</dbReference>
<feature type="chain" id="PRO_5034083004" evidence="1">
    <location>
        <begin position="21"/>
        <end position="198"/>
    </location>
</feature>
<dbReference type="AlphaFoldDB" id="A0A8H6YZW6"/>
<keyword evidence="3" id="KW-1185">Reference proteome</keyword>
<evidence type="ECO:0000256" key="1">
    <source>
        <dbReference type="SAM" id="SignalP"/>
    </source>
</evidence>